<dbReference type="Pfam" id="PF13701">
    <property type="entry name" value="DDE_Tnp_1_4"/>
    <property type="match status" value="1"/>
</dbReference>
<evidence type="ECO:0000256" key="1">
    <source>
        <dbReference type="SAM" id="MobiDB-lite"/>
    </source>
</evidence>
<name>V4QX82_9CAUL</name>
<evidence type="ECO:0000313" key="3">
    <source>
        <dbReference type="EMBL" id="ESQ83753.1"/>
    </source>
</evidence>
<evidence type="ECO:0000259" key="2">
    <source>
        <dbReference type="Pfam" id="PF13701"/>
    </source>
</evidence>
<comment type="caution">
    <text evidence="3">The sequence shown here is derived from an EMBL/GenBank/DDBJ whole genome shotgun (WGS) entry which is preliminary data.</text>
</comment>
<sequence>MCGGIMLASRTKQGPGPANAGSSPRSNGTPANSFRVSRFIVTNLSRKPKRVAALYNQRDTAEQYIKEGKNAVKWTRLSYRTMKANAIRPQLHALAYNLSNFLSTLALPEEMKPRSLTSLCEKVVKIGAKS</sequence>
<protein>
    <recommendedName>
        <fullName evidence="2">Transposase DDE domain-containing protein</fullName>
    </recommendedName>
</protein>
<dbReference type="EMBL" id="AWGB01000068">
    <property type="protein sequence ID" value="ESQ83753.1"/>
    <property type="molecule type" value="Genomic_DNA"/>
</dbReference>
<proteinExistence type="predicted"/>
<dbReference type="eggNOG" id="COG3385">
    <property type="taxonomic scope" value="Bacteria"/>
</dbReference>
<gene>
    <name evidence="3" type="ORF">ABENE_19975</name>
</gene>
<organism evidence="3 4">
    <name type="scientific">Asticcacaulis benevestitus DSM 16100 = ATCC BAA-896</name>
    <dbReference type="NCBI Taxonomy" id="1121022"/>
    <lineage>
        <taxon>Bacteria</taxon>
        <taxon>Pseudomonadati</taxon>
        <taxon>Pseudomonadota</taxon>
        <taxon>Alphaproteobacteria</taxon>
        <taxon>Caulobacterales</taxon>
        <taxon>Caulobacteraceae</taxon>
        <taxon>Asticcacaulis</taxon>
    </lineage>
</organism>
<accession>V4QX82</accession>
<feature type="compositionally biased region" description="Polar residues" evidence="1">
    <location>
        <begin position="20"/>
        <end position="32"/>
    </location>
</feature>
<feature type="region of interest" description="Disordered" evidence="1">
    <location>
        <begin position="8"/>
        <end position="32"/>
    </location>
</feature>
<dbReference type="PATRIC" id="fig|1121022.4.peg.4093"/>
<dbReference type="InterPro" id="IPR025668">
    <property type="entry name" value="Tnp_DDE_dom"/>
</dbReference>
<reference evidence="3 4" key="1">
    <citation type="journal article" date="2014" name="Nature">
        <title>Sequential evolution of bacterial morphology by co-option of a developmental regulator.</title>
        <authorList>
            <person name="Jiang C."/>
            <person name="Brown P.J."/>
            <person name="Ducret A."/>
            <person name="Brun Y.V."/>
        </authorList>
    </citation>
    <scope>NUCLEOTIDE SEQUENCE [LARGE SCALE GENOMIC DNA]</scope>
    <source>
        <strain evidence="3 4">DSM 16100</strain>
    </source>
</reference>
<dbReference type="AlphaFoldDB" id="V4QX82"/>
<dbReference type="Proteomes" id="UP000017837">
    <property type="component" value="Unassembled WGS sequence"/>
</dbReference>
<evidence type="ECO:0000313" key="4">
    <source>
        <dbReference type="Proteomes" id="UP000017837"/>
    </source>
</evidence>
<feature type="domain" description="Transposase DDE" evidence="2">
    <location>
        <begin position="36"/>
        <end position="129"/>
    </location>
</feature>
<dbReference type="STRING" id="1121022.GCA_000376105_04024"/>
<keyword evidence="4" id="KW-1185">Reference proteome</keyword>